<gene>
    <name evidence="2" type="ORF">DGUA_6G016718</name>
</gene>
<evidence type="ECO:0000313" key="3">
    <source>
        <dbReference type="Proteomes" id="UP000268350"/>
    </source>
</evidence>
<evidence type="ECO:0000313" key="2">
    <source>
        <dbReference type="EMBL" id="SPP84186.1"/>
    </source>
</evidence>
<protein>
    <submittedName>
        <fullName evidence="2">Uncharacterized protein</fullName>
    </submittedName>
</protein>
<feature type="compositionally biased region" description="Low complexity" evidence="1">
    <location>
        <begin position="8"/>
        <end position="19"/>
    </location>
</feature>
<dbReference type="EMBL" id="OUUW01000008">
    <property type="protein sequence ID" value="SPP84186.1"/>
    <property type="molecule type" value="Genomic_DNA"/>
</dbReference>
<proteinExistence type="predicted"/>
<evidence type="ECO:0000256" key="1">
    <source>
        <dbReference type="SAM" id="MobiDB-lite"/>
    </source>
</evidence>
<reference evidence="3" key="1">
    <citation type="submission" date="2018-01" db="EMBL/GenBank/DDBJ databases">
        <authorList>
            <person name="Alioto T."/>
            <person name="Alioto T."/>
        </authorList>
    </citation>
    <scope>NUCLEOTIDE SEQUENCE [LARGE SCALE GENOMIC DNA]</scope>
</reference>
<name>A0A3B0KEQ7_DROGU</name>
<keyword evidence="3" id="KW-1185">Reference proteome</keyword>
<organism evidence="2 3">
    <name type="scientific">Drosophila guanche</name>
    <name type="common">Fruit fly</name>
    <dbReference type="NCBI Taxonomy" id="7266"/>
    <lineage>
        <taxon>Eukaryota</taxon>
        <taxon>Metazoa</taxon>
        <taxon>Ecdysozoa</taxon>
        <taxon>Arthropoda</taxon>
        <taxon>Hexapoda</taxon>
        <taxon>Insecta</taxon>
        <taxon>Pterygota</taxon>
        <taxon>Neoptera</taxon>
        <taxon>Endopterygota</taxon>
        <taxon>Diptera</taxon>
        <taxon>Brachycera</taxon>
        <taxon>Muscomorpha</taxon>
        <taxon>Ephydroidea</taxon>
        <taxon>Drosophilidae</taxon>
        <taxon>Drosophila</taxon>
        <taxon>Sophophora</taxon>
    </lineage>
</organism>
<accession>A0A3B0KEQ7</accession>
<sequence>MPGGRRTSSSPAPHFSPPATKRTSAAGIVVDVLSMVSLALVLEEVLWTTRSWQGRKAILLYAAASTPEAEANFHLRV</sequence>
<dbReference type="AlphaFoldDB" id="A0A3B0KEQ7"/>
<feature type="region of interest" description="Disordered" evidence="1">
    <location>
        <begin position="1"/>
        <end position="22"/>
    </location>
</feature>
<dbReference type="Proteomes" id="UP000268350">
    <property type="component" value="Unassembled WGS sequence"/>
</dbReference>